<evidence type="ECO:0000256" key="3">
    <source>
        <dbReference type="ARBA" id="ARBA00010544"/>
    </source>
</evidence>
<feature type="transmembrane region" description="Helical" evidence="13">
    <location>
        <begin position="103"/>
        <end position="121"/>
    </location>
</feature>
<keyword evidence="7 12" id="KW-0997">Cell inner membrane</keyword>
<evidence type="ECO:0000256" key="1">
    <source>
        <dbReference type="ARBA" id="ARBA00002442"/>
    </source>
</evidence>
<evidence type="ECO:0000256" key="7">
    <source>
        <dbReference type="ARBA" id="ARBA00022519"/>
    </source>
</evidence>
<dbReference type="PRINTS" id="PR01414">
    <property type="entry name" value="CCMBBIOGNSIS"/>
</dbReference>
<gene>
    <name evidence="14" type="primary">ccmB</name>
    <name evidence="14" type="ORF">EOI86_15055</name>
</gene>
<evidence type="ECO:0000256" key="9">
    <source>
        <dbReference type="ARBA" id="ARBA00022748"/>
    </source>
</evidence>
<feature type="transmembrane region" description="Helical" evidence="13">
    <location>
        <begin position="194"/>
        <end position="217"/>
    </location>
</feature>
<evidence type="ECO:0000313" key="14">
    <source>
        <dbReference type="EMBL" id="RVU36508.1"/>
    </source>
</evidence>
<protein>
    <recommendedName>
        <fullName evidence="4 12">Heme exporter protein B</fullName>
    </recommendedName>
</protein>
<dbReference type="PIRSF" id="PIRSF002764">
    <property type="entry name" value="CcmB"/>
    <property type="match status" value="1"/>
</dbReference>
<dbReference type="AlphaFoldDB" id="A0A437QPR7"/>
<keyword evidence="15" id="KW-1185">Reference proteome</keyword>
<evidence type="ECO:0000256" key="13">
    <source>
        <dbReference type="SAM" id="Phobius"/>
    </source>
</evidence>
<dbReference type="EMBL" id="SADE01000002">
    <property type="protein sequence ID" value="RVU36508.1"/>
    <property type="molecule type" value="Genomic_DNA"/>
</dbReference>
<comment type="function">
    <text evidence="1 12">Required for the export of heme to the periplasm for the biogenesis of c-type cytochromes.</text>
</comment>
<dbReference type="InterPro" id="IPR026031">
    <property type="entry name" value="Cyt_c_CcmB_bac"/>
</dbReference>
<accession>A0A437QPR7</accession>
<keyword evidence="8 13" id="KW-0812">Transmembrane</keyword>
<reference evidence="15" key="1">
    <citation type="submission" date="2019-01" db="EMBL/GenBank/DDBJ databases">
        <title>Gri0909 isolated from a small marine red alga.</title>
        <authorList>
            <person name="Kim J."/>
            <person name="Jeong S.E."/>
            <person name="Jeon C.O."/>
        </authorList>
    </citation>
    <scope>NUCLEOTIDE SEQUENCE [LARGE SCALE GENOMIC DNA]</scope>
    <source>
        <strain evidence="15">Gri0909</strain>
    </source>
</reference>
<dbReference type="Pfam" id="PF03379">
    <property type="entry name" value="CcmB"/>
    <property type="match status" value="1"/>
</dbReference>
<feature type="transmembrane region" description="Helical" evidence="13">
    <location>
        <begin position="161"/>
        <end position="182"/>
    </location>
</feature>
<evidence type="ECO:0000313" key="15">
    <source>
        <dbReference type="Proteomes" id="UP000287447"/>
    </source>
</evidence>
<comment type="caution">
    <text evidence="14">The sequence shown here is derived from an EMBL/GenBank/DDBJ whole genome shotgun (WGS) entry which is preliminary data.</text>
</comment>
<evidence type="ECO:0000256" key="4">
    <source>
        <dbReference type="ARBA" id="ARBA00016452"/>
    </source>
</evidence>
<organism evidence="14 15">
    <name type="scientific">Hwanghaeella grinnelliae</name>
    <dbReference type="NCBI Taxonomy" id="2500179"/>
    <lineage>
        <taxon>Bacteria</taxon>
        <taxon>Pseudomonadati</taxon>
        <taxon>Pseudomonadota</taxon>
        <taxon>Alphaproteobacteria</taxon>
        <taxon>Rhodospirillales</taxon>
        <taxon>Rhodospirillaceae</taxon>
        <taxon>Hwanghaeella</taxon>
    </lineage>
</organism>
<dbReference type="Proteomes" id="UP000287447">
    <property type="component" value="Unassembled WGS sequence"/>
</dbReference>
<comment type="subcellular location">
    <subcellularLocation>
        <location evidence="2">Cell inner membrane</location>
        <topology evidence="2">Multi-pass membrane protein</topology>
    </subcellularLocation>
</comment>
<evidence type="ECO:0000256" key="8">
    <source>
        <dbReference type="ARBA" id="ARBA00022692"/>
    </source>
</evidence>
<dbReference type="OrthoDB" id="9812915at2"/>
<name>A0A437QPR7_9PROT</name>
<dbReference type="NCBIfam" id="TIGR01190">
    <property type="entry name" value="ccmB"/>
    <property type="match status" value="1"/>
</dbReference>
<evidence type="ECO:0000256" key="11">
    <source>
        <dbReference type="ARBA" id="ARBA00023136"/>
    </source>
</evidence>
<feature type="transmembrane region" description="Helical" evidence="13">
    <location>
        <begin position="128"/>
        <end position="155"/>
    </location>
</feature>
<dbReference type="GO" id="GO:0005886">
    <property type="term" value="C:plasma membrane"/>
    <property type="evidence" value="ECO:0007669"/>
    <property type="project" value="UniProtKB-SubCell"/>
</dbReference>
<feature type="transmembrane region" description="Helical" evidence="13">
    <location>
        <begin position="21"/>
        <end position="41"/>
    </location>
</feature>
<keyword evidence="6 12" id="KW-1003">Cell membrane</keyword>
<evidence type="ECO:0000256" key="2">
    <source>
        <dbReference type="ARBA" id="ARBA00004429"/>
    </source>
</evidence>
<evidence type="ECO:0000256" key="6">
    <source>
        <dbReference type="ARBA" id="ARBA00022475"/>
    </source>
</evidence>
<keyword evidence="9 12" id="KW-0201">Cytochrome c-type biogenesis</keyword>
<evidence type="ECO:0000256" key="12">
    <source>
        <dbReference type="PIRNR" id="PIRNR002764"/>
    </source>
</evidence>
<keyword evidence="11 12" id="KW-0472">Membrane</keyword>
<dbReference type="GO" id="GO:0017004">
    <property type="term" value="P:cytochrome complex assembly"/>
    <property type="evidence" value="ECO:0007669"/>
    <property type="project" value="UniProtKB-KW"/>
</dbReference>
<dbReference type="GO" id="GO:1903607">
    <property type="term" value="P:cytochrome c biosynthetic process"/>
    <property type="evidence" value="ECO:0007669"/>
    <property type="project" value="TreeGrafter"/>
</dbReference>
<sequence length="222" mass="23084">MKRGFLAMLGRDLRLAYRQGSDVVLALAFFIIAASLFPLGVGPDPKVLAGMAAGVIWVLALLSVMLSLDRLFQTDYDDGALELMALSPVPMTLLVLAKSLSHWLTTGVPLLVLAPVIAVMLNMPAEGFLPLIVGLAVGTPTLSLIGAIGAALVLGARRANLLTALLVLPLYIPVLIFGVTAVDAALAGLPIRPHLLLMAAILAAALPLAPWAAAAAIRTSFQ</sequence>
<feature type="transmembrane region" description="Helical" evidence="13">
    <location>
        <begin position="47"/>
        <end position="68"/>
    </location>
</feature>
<dbReference type="PANTHER" id="PTHR30070">
    <property type="entry name" value="HEME EXPORTER PROTEIN B"/>
    <property type="match status" value="1"/>
</dbReference>
<dbReference type="PANTHER" id="PTHR30070:SF1">
    <property type="entry name" value="CYTOCHROME C BIOGENESIS B-RELATED"/>
    <property type="match status" value="1"/>
</dbReference>
<evidence type="ECO:0000256" key="5">
    <source>
        <dbReference type="ARBA" id="ARBA00022448"/>
    </source>
</evidence>
<keyword evidence="5 12" id="KW-0813">Transport</keyword>
<dbReference type="RefSeq" id="WP_127765984.1">
    <property type="nucleotide sequence ID" value="NZ_SADE01000002.1"/>
</dbReference>
<dbReference type="InterPro" id="IPR003544">
    <property type="entry name" value="Cyt_c_biogenesis_CcmB"/>
</dbReference>
<keyword evidence="10 13" id="KW-1133">Transmembrane helix</keyword>
<evidence type="ECO:0000256" key="10">
    <source>
        <dbReference type="ARBA" id="ARBA00022989"/>
    </source>
</evidence>
<proteinExistence type="inferred from homology"/>
<dbReference type="GO" id="GO:0015232">
    <property type="term" value="F:heme transmembrane transporter activity"/>
    <property type="evidence" value="ECO:0007669"/>
    <property type="project" value="InterPro"/>
</dbReference>
<comment type="similarity">
    <text evidence="3 12">Belongs to the CcmB/CycW/HelB family.</text>
</comment>